<evidence type="ECO:0000256" key="7">
    <source>
        <dbReference type="ARBA" id="ARBA00023136"/>
    </source>
</evidence>
<dbReference type="GO" id="GO:0032049">
    <property type="term" value="P:cardiolipin biosynthetic process"/>
    <property type="evidence" value="ECO:0007669"/>
    <property type="project" value="UniProtKB-UniRule"/>
</dbReference>
<evidence type="ECO:0000256" key="4">
    <source>
        <dbReference type="ARBA" id="ARBA00022692"/>
    </source>
</evidence>
<feature type="transmembrane region" description="Helical" evidence="9">
    <location>
        <begin position="20"/>
        <end position="39"/>
    </location>
</feature>
<comment type="caution">
    <text evidence="11">The sequence shown here is derived from an EMBL/GenBank/DDBJ whole genome shotgun (WGS) entry which is preliminary data.</text>
</comment>
<organism evidence="11 12">
    <name type="scientific">Blautia obeum</name>
    <dbReference type="NCBI Taxonomy" id="40520"/>
    <lineage>
        <taxon>Bacteria</taxon>
        <taxon>Bacillati</taxon>
        <taxon>Bacillota</taxon>
        <taxon>Clostridia</taxon>
        <taxon>Lachnospirales</taxon>
        <taxon>Lachnospiraceae</taxon>
        <taxon>Blautia</taxon>
    </lineage>
</organism>
<dbReference type="CDD" id="cd09160">
    <property type="entry name" value="PLDc_SMU_988_like_2"/>
    <property type="match status" value="1"/>
</dbReference>
<evidence type="ECO:0000256" key="6">
    <source>
        <dbReference type="ARBA" id="ARBA00022989"/>
    </source>
</evidence>
<dbReference type="CDD" id="cd09154">
    <property type="entry name" value="PLDc_SMU_988_like_1"/>
    <property type="match status" value="1"/>
</dbReference>
<protein>
    <recommendedName>
        <fullName evidence="8">Cardiolipin synthase</fullName>
        <ecNumber evidence="8">2.7.8.-</ecNumber>
    </recommendedName>
</protein>
<dbReference type="SMART" id="SM00155">
    <property type="entry name" value="PLDc"/>
    <property type="match status" value="2"/>
</dbReference>
<dbReference type="GO" id="GO:0005886">
    <property type="term" value="C:plasma membrane"/>
    <property type="evidence" value="ECO:0007669"/>
    <property type="project" value="UniProtKB-SubCell"/>
</dbReference>
<proteinExistence type="predicted"/>
<dbReference type="NCBIfam" id="TIGR04265">
    <property type="entry name" value="bac_cardiolipin"/>
    <property type="match status" value="1"/>
</dbReference>
<feature type="transmembrane region" description="Helical" evidence="9">
    <location>
        <begin position="75"/>
        <end position="95"/>
    </location>
</feature>
<dbReference type="PROSITE" id="PS50035">
    <property type="entry name" value="PLD"/>
    <property type="match status" value="2"/>
</dbReference>
<dbReference type="PANTHER" id="PTHR21248:SF22">
    <property type="entry name" value="PHOSPHOLIPASE D"/>
    <property type="match status" value="1"/>
</dbReference>
<evidence type="ECO:0000256" key="5">
    <source>
        <dbReference type="ARBA" id="ARBA00022737"/>
    </source>
</evidence>
<evidence type="ECO:0000256" key="9">
    <source>
        <dbReference type="SAM" id="Phobius"/>
    </source>
</evidence>
<evidence type="ECO:0000313" key="12">
    <source>
        <dbReference type="Proteomes" id="UP000283745"/>
    </source>
</evidence>
<name>A0A414J8K9_9FIRM</name>
<gene>
    <name evidence="11" type="primary">cls</name>
    <name evidence="11" type="ORF">DW740_04630</name>
</gene>
<feature type="domain" description="PLD phosphodiesterase" evidence="10">
    <location>
        <begin position="432"/>
        <end position="459"/>
    </location>
</feature>
<keyword evidence="7 9" id="KW-0472">Membrane</keyword>
<feature type="transmembrane region" description="Helical" evidence="9">
    <location>
        <begin position="46"/>
        <end position="63"/>
    </location>
</feature>
<dbReference type="PANTHER" id="PTHR21248">
    <property type="entry name" value="CARDIOLIPIN SYNTHASE"/>
    <property type="match status" value="1"/>
</dbReference>
<comment type="subcellular location">
    <subcellularLocation>
        <location evidence="1">Cell membrane</location>
    </subcellularLocation>
</comment>
<dbReference type="GO" id="GO:0008808">
    <property type="term" value="F:cardiolipin synthase activity"/>
    <property type="evidence" value="ECO:0007669"/>
    <property type="project" value="UniProtKB-UniRule"/>
</dbReference>
<evidence type="ECO:0000313" key="11">
    <source>
        <dbReference type="EMBL" id="RHE40829.1"/>
    </source>
</evidence>
<keyword evidence="4 9" id="KW-0812">Transmembrane</keyword>
<keyword evidence="3" id="KW-0808">Transferase</keyword>
<dbReference type="Gene3D" id="3.30.870.10">
    <property type="entry name" value="Endonuclease Chain A"/>
    <property type="match status" value="2"/>
</dbReference>
<dbReference type="RefSeq" id="WP_118048561.1">
    <property type="nucleotide sequence ID" value="NZ_CABJFK010000003.1"/>
</dbReference>
<dbReference type="Proteomes" id="UP000283745">
    <property type="component" value="Unassembled WGS sequence"/>
</dbReference>
<evidence type="ECO:0000256" key="2">
    <source>
        <dbReference type="ARBA" id="ARBA00022475"/>
    </source>
</evidence>
<dbReference type="InterPro" id="IPR022924">
    <property type="entry name" value="Cardiolipin_synthase"/>
</dbReference>
<dbReference type="EMBL" id="QSKF01000003">
    <property type="protein sequence ID" value="RHE40829.1"/>
    <property type="molecule type" value="Genomic_DNA"/>
</dbReference>
<dbReference type="AlphaFoldDB" id="A0A414J8K9"/>
<accession>A0A414J8K9</accession>
<dbReference type="SUPFAM" id="SSF56024">
    <property type="entry name" value="Phospholipase D/nuclease"/>
    <property type="match status" value="2"/>
</dbReference>
<feature type="domain" description="PLD phosphodiesterase" evidence="10">
    <location>
        <begin position="251"/>
        <end position="278"/>
    </location>
</feature>
<keyword evidence="6 9" id="KW-1133">Transmembrane helix</keyword>
<evidence type="ECO:0000256" key="1">
    <source>
        <dbReference type="ARBA" id="ARBA00004236"/>
    </source>
</evidence>
<evidence type="ECO:0000256" key="3">
    <source>
        <dbReference type="ARBA" id="ARBA00022679"/>
    </source>
</evidence>
<reference evidence="11 12" key="1">
    <citation type="submission" date="2018-08" db="EMBL/GenBank/DDBJ databases">
        <title>A genome reference for cultivated species of the human gut microbiota.</title>
        <authorList>
            <person name="Zou Y."/>
            <person name="Xue W."/>
            <person name="Luo G."/>
        </authorList>
    </citation>
    <scope>NUCLEOTIDE SEQUENCE [LARGE SCALE GENOMIC DNA]</scope>
    <source>
        <strain evidence="11 12">AM28-23</strain>
    </source>
</reference>
<dbReference type="EC" id="2.7.8.-" evidence="8"/>
<dbReference type="Pfam" id="PF13091">
    <property type="entry name" value="PLDc_2"/>
    <property type="match status" value="2"/>
</dbReference>
<evidence type="ECO:0000256" key="8">
    <source>
        <dbReference type="NCBIfam" id="TIGR04265"/>
    </source>
</evidence>
<keyword evidence="5" id="KW-0677">Repeat</keyword>
<sequence>MKDTTLEGRAKTKNGVTRLVFSVVCILLEVIFVLLLFTGLNRYAEAINLCTRILGLIVILNMYASPVTSTIKMPWIFLIMVFPIMGLTLYLMVGLNGGTSKMRKRYKDIDERLLLLLPKNHKIQEKLQHTIPKAGNISSYIQRNARYPVYQNTDVTYYDEALKGLEAQLEELAKAEKFIFMEYHAIEDAEAWQRIQHVLEERVQAGVEVRVFYDDMGSIGFINTDFIKKMEAVGICCRVFNPFMPGLNLFLNNRDHRKITVIDGKVGFTGGYNLANEYFNLTHPYGQWKDTGIRLEGDAVRSLTVTFLEMWNAISDKDENDTDFAQFLPEYPYEAQQTGFIQPYADSPLDDEQVGEEVYISMVDKAEKYCWFMTPYLIITDEMAHAMTLAAKRGVDVRIITPGIPDKKLVYSVTRSFYHELVKDGVRIYEWTPGFCHAKMSVADDCMATCGTINLDYRSLYHHFENGCFMADCDVVLNIRNDLQETMKECRDVTEKYCSGRSAYLRLGQLFMRLFAGLL</sequence>
<evidence type="ECO:0000259" key="10">
    <source>
        <dbReference type="PROSITE" id="PS50035"/>
    </source>
</evidence>
<dbReference type="InterPro" id="IPR025202">
    <property type="entry name" value="PLD-like_dom"/>
</dbReference>
<dbReference type="InterPro" id="IPR001736">
    <property type="entry name" value="PLipase_D/transphosphatidylase"/>
</dbReference>
<keyword evidence="2" id="KW-1003">Cell membrane</keyword>